<dbReference type="EMBL" id="CP013970">
    <property type="protein sequence ID" value="AXF76849.1"/>
    <property type="molecule type" value="Genomic_DNA"/>
</dbReference>
<reference evidence="1 7" key="3">
    <citation type="submission" date="2016-01" db="EMBL/GenBank/DDBJ databases">
        <authorList>
            <person name="Oliw E.H."/>
        </authorList>
    </citation>
    <scope>NUCLEOTIDE SEQUENCE [LARGE SCALE GENOMIC DNA]</scope>
    <source>
        <strain evidence="1 7">MDcuke</strain>
    </source>
</reference>
<name>A0A0M2KEQ4_9GAMM</name>
<evidence type="ECO:0000313" key="4">
    <source>
        <dbReference type="EMBL" id="KKF35713.1"/>
    </source>
</evidence>
<sequence>MTSPYQYTGVAYVRLNGKEYPTKEGATLTPGGISRQPVVGARVYGWQGKPREAKLSCTIPQGPGISLFYINNLTDVTVEFESDTGERFLMANAWSTGESTLTDSGDIAAAFDAIECREI</sequence>
<evidence type="ECO:0000313" key="6">
    <source>
        <dbReference type="Proteomes" id="UP000033924"/>
    </source>
</evidence>
<dbReference type="EMBL" id="JXNU01000003">
    <property type="protein sequence ID" value="KKF35713.1"/>
    <property type="molecule type" value="Genomic_DNA"/>
</dbReference>
<keyword evidence="6" id="KW-1185">Reference proteome</keyword>
<dbReference type="RefSeq" id="WP_016191775.1">
    <property type="nucleotide sequence ID" value="NZ_CP013970.1"/>
</dbReference>
<dbReference type="Proteomes" id="UP000033924">
    <property type="component" value="Unassembled WGS sequence"/>
</dbReference>
<reference evidence="4 6" key="1">
    <citation type="submission" date="2015-01" db="EMBL/GenBank/DDBJ databases">
        <title>Erwinia tracheiphila.</title>
        <authorList>
            <person name="Shapiro L.R."/>
        </authorList>
    </citation>
    <scope>NUCLEOTIDE SEQUENCE [LARGE SCALE GENOMIC DNA]</scope>
    <source>
        <strain evidence="4 6">BuffGH</strain>
    </source>
</reference>
<organism evidence="4 6">
    <name type="scientific">Erwinia tracheiphila</name>
    <dbReference type="NCBI Taxonomy" id="65700"/>
    <lineage>
        <taxon>Bacteria</taxon>
        <taxon>Pseudomonadati</taxon>
        <taxon>Pseudomonadota</taxon>
        <taxon>Gammaproteobacteria</taxon>
        <taxon>Enterobacterales</taxon>
        <taxon>Erwiniaceae</taxon>
        <taxon>Erwinia</taxon>
    </lineage>
</organism>
<dbReference type="Proteomes" id="UP000264980">
    <property type="component" value="Chromosome"/>
</dbReference>
<evidence type="ECO:0000313" key="7">
    <source>
        <dbReference type="Proteomes" id="UP000264980"/>
    </source>
</evidence>
<dbReference type="Pfam" id="PF10618">
    <property type="entry name" value="Tail_tube"/>
    <property type="match status" value="1"/>
</dbReference>
<dbReference type="AlphaFoldDB" id="A0A0M2KEQ4"/>
<evidence type="ECO:0000313" key="1">
    <source>
        <dbReference type="EMBL" id="AXF74867.1"/>
    </source>
</evidence>
<dbReference type="EMBL" id="CP013970">
    <property type="protein sequence ID" value="AXF78663.1"/>
    <property type="molecule type" value="Genomic_DNA"/>
</dbReference>
<evidence type="ECO:0000313" key="3">
    <source>
        <dbReference type="EMBL" id="AXF78663.1"/>
    </source>
</evidence>
<dbReference type="EMBL" id="JXNU01000003">
    <property type="protein sequence ID" value="KKF36639.1"/>
    <property type="molecule type" value="Genomic_DNA"/>
</dbReference>
<protein>
    <submittedName>
        <fullName evidence="1">Phage tail protein</fullName>
    </submittedName>
    <submittedName>
        <fullName evidence="4">Tail tube protein</fullName>
    </submittedName>
</protein>
<evidence type="ECO:0000313" key="5">
    <source>
        <dbReference type="EMBL" id="KKF36639.1"/>
    </source>
</evidence>
<accession>A0A0M2KEQ4</accession>
<dbReference type="InterPro" id="IPR019596">
    <property type="entry name" value="Phage_Mu_GpM_tail_tub"/>
</dbReference>
<proteinExistence type="predicted"/>
<gene>
    <name evidence="1" type="ORF">AV903_00075</name>
    <name evidence="2" type="ORF">AV903_13615</name>
    <name evidence="3" type="ORF">AV903_25980</name>
    <name evidence="4" type="ORF">SY86_10210</name>
    <name evidence="5" type="ORF">SY86_16250</name>
</gene>
<dbReference type="STRING" id="65700.SY86_10210"/>
<dbReference type="PATRIC" id="fig|65700.7.peg.2581"/>
<dbReference type="EMBL" id="CP013970">
    <property type="protein sequence ID" value="AXF74867.1"/>
    <property type="molecule type" value="Genomic_DNA"/>
</dbReference>
<reference evidence="7" key="2">
    <citation type="submission" date="2016-01" db="EMBL/GenBank/DDBJ databases">
        <authorList>
            <person name="Shapiro L."/>
        </authorList>
    </citation>
    <scope>NUCLEOTIDE SEQUENCE [LARGE SCALE GENOMIC DNA]</scope>
    <source>
        <strain evidence="7">MDcuke</strain>
    </source>
</reference>
<evidence type="ECO:0000313" key="2">
    <source>
        <dbReference type="EMBL" id="AXF76849.1"/>
    </source>
</evidence>